<accession>A0AAW1DHX0</accession>
<proteinExistence type="predicted"/>
<reference evidence="1 2" key="1">
    <citation type="submission" date="2022-12" db="EMBL/GenBank/DDBJ databases">
        <title>Chromosome-level genome assembly of true bugs.</title>
        <authorList>
            <person name="Ma L."/>
            <person name="Li H."/>
        </authorList>
    </citation>
    <scope>NUCLEOTIDE SEQUENCE [LARGE SCALE GENOMIC DNA]</scope>
    <source>
        <strain evidence="1">Lab_2022b</strain>
    </source>
</reference>
<protein>
    <submittedName>
        <fullName evidence="1">Uncharacterized protein</fullName>
    </submittedName>
</protein>
<name>A0AAW1DHX0_9HEMI</name>
<sequence>MRDRILTALNDYVRIVDVDINIAYDIAQDLNVIRALIKIENENLDRKLSIFERKLKEIGDIILPKDDAHDDVFHVKQPATTTIFQTADVRIIDIRNKKSALAKMEQAKKLVITAKEVIELSKSPTLSLKLKCDVHSHMTQLLNLLKLDGGLALQLEKDVNEAKDIFTEDGDKETLLENKLKMIKLKLEKCYREVQATQPAAEHVPNLVFSVLNQSNNVS</sequence>
<gene>
    <name evidence="1" type="ORF">O3M35_007791</name>
</gene>
<evidence type="ECO:0000313" key="1">
    <source>
        <dbReference type="EMBL" id="KAK9508044.1"/>
    </source>
</evidence>
<keyword evidence="2" id="KW-1185">Reference proteome</keyword>
<comment type="caution">
    <text evidence="1">The sequence shown here is derived from an EMBL/GenBank/DDBJ whole genome shotgun (WGS) entry which is preliminary data.</text>
</comment>
<organism evidence="1 2">
    <name type="scientific">Rhynocoris fuscipes</name>
    <dbReference type="NCBI Taxonomy" id="488301"/>
    <lineage>
        <taxon>Eukaryota</taxon>
        <taxon>Metazoa</taxon>
        <taxon>Ecdysozoa</taxon>
        <taxon>Arthropoda</taxon>
        <taxon>Hexapoda</taxon>
        <taxon>Insecta</taxon>
        <taxon>Pterygota</taxon>
        <taxon>Neoptera</taxon>
        <taxon>Paraneoptera</taxon>
        <taxon>Hemiptera</taxon>
        <taxon>Heteroptera</taxon>
        <taxon>Panheteroptera</taxon>
        <taxon>Cimicomorpha</taxon>
        <taxon>Reduviidae</taxon>
        <taxon>Harpactorinae</taxon>
        <taxon>Harpactorini</taxon>
        <taxon>Rhynocoris</taxon>
    </lineage>
</organism>
<dbReference type="EMBL" id="JAPXFL010000004">
    <property type="protein sequence ID" value="KAK9508044.1"/>
    <property type="molecule type" value="Genomic_DNA"/>
</dbReference>
<evidence type="ECO:0000313" key="2">
    <source>
        <dbReference type="Proteomes" id="UP001461498"/>
    </source>
</evidence>
<dbReference type="AlphaFoldDB" id="A0AAW1DHX0"/>
<dbReference type="Proteomes" id="UP001461498">
    <property type="component" value="Unassembled WGS sequence"/>
</dbReference>